<feature type="region of interest" description="Disordered" evidence="1">
    <location>
        <begin position="1"/>
        <end position="79"/>
    </location>
</feature>
<sequence>MGSHFQLEAPPSERKMFDETMGMRDMKLSLAGPRSRSRTDTFGSSLNREVRTQPAVPPFGLRACVSQEPEKHDTKRWIS</sequence>
<feature type="compositionally biased region" description="Basic and acidic residues" evidence="1">
    <location>
        <begin position="68"/>
        <end position="79"/>
    </location>
</feature>
<dbReference type="Proteomes" id="UP000297229">
    <property type="component" value="Unassembled WGS sequence"/>
</dbReference>
<evidence type="ECO:0000313" key="3">
    <source>
        <dbReference type="Proteomes" id="UP000297229"/>
    </source>
</evidence>
<evidence type="ECO:0000313" key="2">
    <source>
        <dbReference type="EMBL" id="TGO79954.1"/>
    </source>
</evidence>
<evidence type="ECO:0000256" key="1">
    <source>
        <dbReference type="SAM" id="MobiDB-lite"/>
    </source>
</evidence>
<gene>
    <name evidence="2" type="ORF">BELL_0018g00070</name>
</gene>
<protein>
    <submittedName>
        <fullName evidence="2">Uncharacterized protein</fullName>
    </submittedName>
</protein>
<comment type="caution">
    <text evidence="2">The sequence shown here is derived from an EMBL/GenBank/DDBJ whole genome shotgun (WGS) entry which is preliminary data.</text>
</comment>
<organism evidence="2 3">
    <name type="scientific">Botrytis elliptica</name>
    <dbReference type="NCBI Taxonomy" id="278938"/>
    <lineage>
        <taxon>Eukaryota</taxon>
        <taxon>Fungi</taxon>
        <taxon>Dikarya</taxon>
        <taxon>Ascomycota</taxon>
        <taxon>Pezizomycotina</taxon>
        <taxon>Leotiomycetes</taxon>
        <taxon>Helotiales</taxon>
        <taxon>Sclerotiniaceae</taxon>
        <taxon>Botrytis</taxon>
    </lineage>
</organism>
<dbReference type="AlphaFoldDB" id="A0A4Z1K366"/>
<name>A0A4Z1K366_9HELO</name>
<feature type="compositionally biased region" description="Basic and acidic residues" evidence="1">
    <location>
        <begin position="11"/>
        <end position="27"/>
    </location>
</feature>
<dbReference type="EMBL" id="PQXM01000018">
    <property type="protein sequence ID" value="TGO79954.1"/>
    <property type="molecule type" value="Genomic_DNA"/>
</dbReference>
<reference evidence="2 3" key="1">
    <citation type="submission" date="2017-12" db="EMBL/GenBank/DDBJ databases">
        <title>Comparative genomics of Botrytis spp.</title>
        <authorList>
            <person name="Valero-Jimenez C.A."/>
            <person name="Tapia P."/>
            <person name="Veloso J."/>
            <person name="Silva-Moreno E."/>
            <person name="Staats M."/>
            <person name="Valdes J.H."/>
            <person name="Van Kan J.A.L."/>
        </authorList>
    </citation>
    <scope>NUCLEOTIDE SEQUENCE [LARGE SCALE GENOMIC DNA]</scope>
    <source>
        <strain evidence="2 3">Be9601</strain>
    </source>
</reference>
<proteinExistence type="predicted"/>
<keyword evidence="3" id="KW-1185">Reference proteome</keyword>
<accession>A0A4Z1K366</accession>